<feature type="region of interest" description="Disordered" evidence="1">
    <location>
        <begin position="24"/>
        <end position="43"/>
    </location>
</feature>
<name>A0ABU4EMR9_WILMA</name>
<reference evidence="2 3" key="1">
    <citation type="submission" date="2023-10" db="EMBL/GenBank/DDBJ databases">
        <title>Development of a sustainable strategy for remediation of hydrocarbon-contaminated territories based on the waste exchange concept.</title>
        <authorList>
            <person name="Krivoruchko A."/>
        </authorList>
    </citation>
    <scope>NUCLEOTIDE SEQUENCE [LARGE SCALE GENOMIC DNA]</scope>
    <source>
        <strain evidence="2 3">IEGM 1236</strain>
    </source>
</reference>
<evidence type="ECO:0000313" key="2">
    <source>
        <dbReference type="EMBL" id="MDV7132544.1"/>
    </source>
</evidence>
<accession>A0ABU4EMR9</accession>
<organism evidence="2 3">
    <name type="scientific">Williamsia marianensis</name>
    <dbReference type="NCBI Taxonomy" id="85044"/>
    <lineage>
        <taxon>Bacteria</taxon>
        <taxon>Bacillati</taxon>
        <taxon>Actinomycetota</taxon>
        <taxon>Actinomycetes</taxon>
        <taxon>Mycobacteriales</taxon>
        <taxon>Nocardiaceae</taxon>
        <taxon>Williamsia</taxon>
    </lineage>
</organism>
<protein>
    <submittedName>
        <fullName evidence="2">Uncharacterized protein</fullName>
    </submittedName>
</protein>
<evidence type="ECO:0000313" key="3">
    <source>
        <dbReference type="Proteomes" id="UP001185792"/>
    </source>
</evidence>
<dbReference type="EMBL" id="JAWLUM010000001">
    <property type="protein sequence ID" value="MDV7132544.1"/>
    <property type="molecule type" value="Genomic_DNA"/>
</dbReference>
<comment type="caution">
    <text evidence="2">The sequence shown here is derived from an EMBL/GenBank/DDBJ whole genome shotgun (WGS) entry which is preliminary data.</text>
</comment>
<sequence>MTLFTDEIDKAIKTLESFLDNPRVGMTDTIGQTGPPGFGDRIRIDNSITNYSGSGRPWNRRIDRRQTLNFVAVCTTFSGKTA</sequence>
<proteinExistence type="predicted"/>
<evidence type="ECO:0000256" key="1">
    <source>
        <dbReference type="SAM" id="MobiDB-lite"/>
    </source>
</evidence>
<dbReference type="RefSeq" id="WP_317711991.1">
    <property type="nucleotide sequence ID" value="NZ_JAWLUM010000001.1"/>
</dbReference>
<dbReference type="Proteomes" id="UP001185792">
    <property type="component" value="Unassembled WGS sequence"/>
</dbReference>
<gene>
    <name evidence="2" type="ORF">R4198_02480</name>
</gene>
<keyword evidence="3" id="KW-1185">Reference proteome</keyword>